<proteinExistence type="predicted"/>
<dbReference type="OrthoDB" id="6431197at2759"/>
<organism evidence="1 2">
    <name type="scientific">Nephila pilipes</name>
    <name type="common">Giant wood spider</name>
    <name type="synonym">Nephila maculata</name>
    <dbReference type="NCBI Taxonomy" id="299642"/>
    <lineage>
        <taxon>Eukaryota</taxon>
        <taxon>Metazoa</taxon>
        <taxon>Ecdysozoa</taxon>
        <taxon>Arthropoda</taxon>
        <taxon>Chelicerata</taxon>
        <taxon>Arachnida</taxon>
        <taxon>Araneae</taxon>
        <taxon>Araneomorphae</taxon>
        <taxon>Entelegynae</taxon>
        <taxon>Araneoidea</taxon>
        <taxon>Nephilidae</taxon>
        <taxon>Nephila</taxon>
    </lineage>
</organism>
<dbReference type="Proteomes" id="UP000887013">
    <property type="component" value="Unassembled WGS sequence"/>
</dbReference>
<name>A0A8X6N719_NEPPI</name>
<keyword evidence="2" id="KW-1185">Reference proteome</keyword>
<dbReference type="EMBL" id="BMAW01100900">
    <property type="protein sequence ID" value="GFS97216.1"/>
    <property type="molecule type" value="Genomic_DNA"/>
</dbReference>
<dbReference type="AlphaFoldDB" id="A0A8X6N719"/>
<evidence type="ECO:0000313" key="2">
    <source>
        <dbReference type="Proteomes" id="UP000887013"/>
    </source>
</evidence>
<protein>
    <submittedName>
        <fullName evidence="1">Uncharacterized protein</fullName>
    </submittedName>
</protein>
<sequence>MCWNPAVFNQWIEIGVIEDVPFNAIKKKRRYLPLRGIIKELSTTKVRPEFDASCGGTVLNYHLKDESSEKNCVDFPETVSRLMKPFYFDNCITSVSNKNTLHRFSEESKHTLATACFYLKGLEFTSLKIGRDPSVPILVLGLLCSNKDEDYIFCDTAVLKCSSLNLINQVQEIKSLTSNGAWKHVPGNLYAAIYQECSLSELVKSRRWEGPDWLKGIEEEGSKSEVVLNVEKIQRKRRNTAANDLTVTKENWYLKYFSTNFIIVRMTWNLRFLRNCRQPQEKMTGNLTVQEINLI</sequence>
<evidence type="ECO:0000313" key="1">
    <source>
        <dbReference type="EMBL" id="GFS97216.1"/>
    </source>
</evidence>
<accession>A0A8X6N719</accession>
<reference evidence="1" key="1">
    <citation type="submission" date="2020-08" db="EMBL/GenBank/DDBJ databases">
        <title>Multicomponent nature underlies the extraordinary mechanical properties of spider dragline silk.</title>
        <authorList>
            <person name="Kono N."/>
            <person name="Nakamura H."/>
            <person name="Mori M."/>
            <person name="Yoshida Y."/>
            <person name="Ohtoshi R."/>
            <person name="Malay A.D."/>
            <person name="Moran D.A.P."/>
            <person name="Tomita M."/>
            <person name="Numata K."/>
            <person name="Arakawa K."/>
        </authorList>
    </citation>
    <scope>NUCLEOTIDE SEQUENCE</scope>
</reference>
<comment type="caution">
    <text evidence="1">The sequence shown here is derived from an EMBL/GenBank/DDBJ whole genome shotgun (WGS) entry which is preliminary data.</text>
</comment>
<gene>
    <name evidence="1" type="ORF">NPIL_358591</name>
</gene>